<dbReference type="GO" id="GO:0046872">
    <property type="term" value="F:metal ion binding"/>
    <property type="evidence" value="ECO:0007669"/>
    <property type="project" value="UniProtKB-KW"/>
</dbReference>
<dbReference type="InterPro" id="IPR008922">
    <property type="entry name" value="Di-copper_centre_dom_sf"/>
</dbReference>
<dbReference type="InterPro" id="IPR050316">
    <property type="entry name" value="Tyrosinase/Hemocyanin"/>
</dbReference>
<dbReference type="SUPFAM" id="SSF48056">
    <property type="entry name" value="Di-copper centre-containing domain"/>
    <property type="match status" value="1"/>
</dbReference>
<protein>
    <recommendedName>
        <fullName evidence="8">Tyrosinase copper-binding domain-containing protein</fullName>
    </recommendedName>
</protein>
<evidence type="ECO:0000313" key="10">
    <source>
        <dbReference type="Proteomes" id="UP000886520"/>
    </source>
</evidence>
<name>A0A9D4ZGH9_ADICA</name>
<dbReference type="Pfam" id="PF00264">
    <property type="entry name" value="Tyrosinase"/>
    <property type="match status" value="1"/>
</dbReference>
<keyword evidence="10" id="KW-1185">Reference proteome</keyword>
<dbReference type="InterPro" id="IPR022739">
    <property type="entry name" value="Polyphenol_oxidase_cen"/>
</dbReference>
<dbReference type="EMBL" id="JABFUD020000013">
    <property type="protein sequence ID" value="KAI5071936.1"/>
    <property type="molecule type" value="Genomic_DNA"/>
</dbReference>
<dbReference type="InterPro" id="IPR002227">
    <property type="entry name" value="Tyrosinase_Cu-bd"/>
</dbReference>
<evidence type="ECO:0000256" key="2">
    <source>
        <dbReference type="ARBA" id="ARBA00009928"/>
    </source>
</evidence>
<keyword evidence="4" id="KW-0883">Thioether bond</keyword>
<proteinExistence type="inferred from homology"/>
<dbReference type="Gene3D" id="1.10.1280.10">
    <property type="entry name" value="Di-copper center containing domain from catechol oxidase"/>
    <property type="match status" value="1"/>
</dbReference>
<evidence type="ECO:0000256" key="3">
    <source>
        <dbReference type="ARBA" id="ARBA00022723"/>
    </source>
</evidence>
<organism evidence="9 10">
    <name type="scientific">Adiantum capillus-veneris</name>
    <name type="common">Maidenhair fern</name>
    <dbReference type="NCBI Taxonomy" id="13818"/>
    <lineage>
        <taxon>Eukaryota</taxon>
        <taxon>Viridiplantae</taxon>
        <taxon>Streptophyta</taxon>
        <taxon>Embryophyta</taxon>
        <taxon>Tracheophyta</taxon>
        <taxon>Polypodiopsida</taxon>
        <taxon>Polypodiidae</taxon>
        <taxon>Polypodiales</taxon>
        <taxon>Pteridineae</taxon>
        <taxon>Pteridaceae</taxon>
        <taxon>Vittarioideae</taxon>
        <taxon>Adiantum</taxon>
    </lineage>
</organism>
<evidence type="ECO:0000313" key="9">
    <source>
        <dbReference type="EMBL" id="KAI5071936.1"/>
    </source>
</evidence>
<feature type="domain" description="Tyrosinase copper-binding" evidence="8">
    <location>
        <begin position="331"/>
        <end position="342"/>
    </location>
</feature>
<keyword evidence="5" id="KW-0560">Oxidoreductase</keyword>
<evidence type="ECO:0000256" key="1">
    <source>
        <dbReference type="ARBA" id="ARBA00001973"/>
    </source>
</evidence>
<comment type="similarity">
    <text evidence="2">Belongs to the tyrosinase family.</text>
</comment>
<keyword evidence="7" id="KW-1015">Disulfide bond</keyword>
<dbReference type="PANTHER" id="PTHR11474:SF76">
    <property type="entry name" value="SHKT DOMAIN-CONTAINING PROTEIN"/>
    <property type="match status" value="1"/>
</dbReference>
<evidence type="ECO:0000256" key="6">
    <source>
        <dbReference type="ARBA" id="ARBA00023008"/>
    </source>
</evidence>
<dbReference type="AlphaFoldDB" id="A0A9D4ZGH9"/>
<dbReference type="InterPro" id="IPR022740">
    <property type="entry name" value="Polyphenol_oxidase_C"/>
</dbReference>
<dbReference type="PRINTS" id="PR00092">
    <property type="entry name" value="TYROSINASE"/>
</dbReference>
<dbReference type="Pfam" id="PF12143">
    <property type="entry name" value="PPO1_KFDV"/>
    <property type="match status" value="1"/>
</dbReference>
<keyword evidence="3" id="KW-0479">Metal-binding</keyword>
<dbReference type="GO" id="GO:0004097">
    <property type="term" value="F:catechol oxidase activity"/>
    <property type="evidence" value="ECO:0007669"/>
    <property type="project" value="InterPro"/>
</dbReference>
<evidence type="ECO:0000256" key="5">
    <source>
        <dbReference type="ARBA" id="ARBA00023002"/>
    </source>
</evidence>
<sequence length="574" mass="64332">MAEAGGQALLLGKRKLLIRQEQEFLSPLLFSRIALLLVSGMIAGGRCSSSSSSSSFSAVLAPNMSSCQLPQHFPSGQEPYDCCAPPADYEPRLFRPVGGGSPLRVRRPAHAADDAYAAKLARAYTLMKALPPDDPRSFSQQANIHCAYCNNVYRQMNSTQPFQVHNTWLFFPFHRWYIYFHERILARLLGDDLDFALPFWNYDHPDGASIPWLFSISSSAAYPVLSAGALRDSTHEFPATVALDFGVDTDLRPRSVQLQENDNTMYRAIVRDARDRPAFFGWPYRRGDSPMEGFGFGTVEWQPHNTIHSWVGNKSAIGWKHMGALFASGLDPVFYSHHAEIDRFWELWKALPDHEDFDEEEYKNAEFLFYNEDGELVRVRAGDASNTTLLGYVYEEVETPWMGAVPEKRSFAPATLGADDTVCLVGESIESSPCSFIVERDPEVSKASPSLHDHLVLTMLYNDTMMRLDVYLNFPSANATTNSGCKEFVTQISYTHFTFVGDDAQLVGNNTVRLDITERLVDLNLTQEGSIVVTLVPRLPNLSIFPSGGNTVLLSAFVEYAIPYQRWDAMSAYL</sequence>
<keyword evidence="6" id="KW-0186">Copper</keyword>
<comment type="cofactor">
    <cofactor evidence="1">
        <name>Cu(2+)</name>
        <dbReference type="ChEBI" id="CHEBI:29036"/>
    </cofactor>
</comment>
<dbReference type="PROSITE" id="PS00498">
    <property type="entry name" value="TYROSINASE_2"/>
    <property type="match status" value="1"/>
</dbReference>
<evidence type="ECO:0000256" key="7">
    <source>
        <dbReference type="ARBA" id="ARBA00023157"/>
    </source>
</evidence>
<gene>
    <name evidence="9" type="ORF">GOP47_0014187</name>
</gene>
<reference evidence="9" key="1">
    <citation type="submission" date="2021-01" db="EMBL/GenBank/DDBJ databases">
        <title>Adiantum capillus-veneris genome.</title>
        <authorList>
            <person name="Fang Y."/>
            <person name="Liao Q."/>
        </authorList>
    </citation>
    <scope>NUCLEOTIDE SEQUENCE</scope>
    <source>
        <strain evidence="9">H3</strain>
        <tissue evidence="9">Leaf</tissue>
    </source>
</reference>
<dbReference type="PANTHER" id="PTHR11474">
    <property type="entry name" value="TYROSINASE FAMILY MEMBER"/>
    <property type="match status" value="1"/>
</dbReference>
<dbReference type="OrthoDB" id="1879980at2759"/>
<dbReference type="Pfam" id="PF12142">
    <property type="entry name" value="PPO1_DWL"/>
    <property type="match status" value="1"/>
</dbReference>
<dbReference type="Proteomes" id="UP000886520">
    <property type="component" value="Chromosome 13"/>
</dbReference>
<accession>A0A9D4ZGH9</accession>
<comment type="caution">
    <text evidence="9">The sequence shown here is derived from an EMBL/GenBank/DDBJ whole genome shotgun (WGS) entry which is preliminary data.</text>
</comment>
<evidence type="ECO:0000256" key="4">
    <source>
        <dbReference type="ARBA" id="ARBA00022784"/>
    </source>
</evidence>
<evidence type="ECO:0000259" key="8">
    <source>
        <dbReference type="PROSITE" id="PS00498"/>
    </source>
</evidence>